<evidence type="ECO:0000256" key="5">
    <source>
        <dbReference type="ARBA" id="ARBA00022792"/>
    </source>
</evidence>
<comment type="similarity">
    <text evidence="2">Belongs to the COX20 family.</text>
</comment>
<evidence type="ECO:0000313" key="11">
    <source>
        <dbReference type="Proteomes" id="UP000799772"/>
    </source>
</evidence>
<organism evidence="10 11">
    <name type="scientific">Rhizodiscina lignyota</name>
    <dbReference type="NCBI Taxonomy" id="1504668"/>
    <lineage>
        <taxon>Eukaryota</taxon>
        <taxon>Fungi</taxon>
        <taxon>Dikarya</taxon>
        <taxon>Ascomycota</taxon>
        <taxon>Pezizomycotina</taxon>
        <taxon>Dothideomycetes</taxon>
        <taxon>Pleosporomycetidae</taxon>
        <taxon>Aulographales</taxon>
        <taxon>Rhizodiscinaceae</taxon>
        <taxon>Rhizodiscina</taxon>
    </lineage>
</organism>
<feature type="non-terminal residue" evidence="10">
    <location>
        <position position="158"/>
    </location>
</feature>
<dbReference type="OrthoDB" id="14603at2759"/>
<reference evidence="10" key="1">
    <citation type="journal article" date="2020" name="Stud. Mycol.">
        <title>101 Dothideomycetes genomes: a test case for predicting lifestyles and emergence of pathogens.</title>
        <authorList>
            <person name="Haridas S."/>
            <person name="Albert R."/>
            <person name="Binder M."/>
            <person name="Bloem J."/>
            <person name="Labutti K."/>
            <person name="Salamov A."/>
            <person name="Andreopoulos B."/>
            <person name="Baker S."/>
            <person name="Barry K."/>
            <person name="Bills G."/>
            <person name="Bluhm B."/>
            <person name="Cannon C."/>
            <person name="Castanera R."/>
            <person name="Culley D."/>
            <person name="Daum C."/>
            <person name="Ezra D."/>
            <person name="Gonzalez J."/>
            <person name="Henrissat B."/>
            <person name="Kuo A."/>
            <person name="Liang C."/>
            <person name="Lipzen A."/>
            <person name="Lutzoni F."/>
            <person name="Magnuson J."/>
            <person name="Mondo S."/>
            <person name="Nolan M."/>
            <person name="Ohm R."/>
            <person name="Pangilinan J."/>
            <person name="Park H.-J."/>
            <person name="Ramirez L."/>
            <person name="Alfaro M."/>
            <person name="Sun H."/>
            <person name="Tritt A."/>
            <person name="Yoshinaga Y."/>
            <person name="Zwiers L.-H."/>
            <person name="Turgeon B."/>
            <person name="Goodwin S."/>
            <person name="Spatafora J."/>
            <person name="Crous P."/>
            <person name="Grigoriev I."/>
        </authorList>
    </citation>
    <scope>NUCLEOTIDE SEQUENCE</scope>
    <source>
        <strain evidence="10">CBS 133067</strain>
    </source>
</reference>
<feature type="non-terminal residue" evidence="10">
    <location>
        <position position="1"/>
    </location>
</feature>
<dbReference type="GO" id="GO:0005743">
    <property type="term" value="C:mitochondrial inner membrane"/>
    <property type="evidence" value="ECO:0007669"/>
    <property type="project" value="UniProtKB-SubCell"/>
</dbReference>
<dbReference type="GO" id="GO:0033617">
    <property type="term" value="P:mitochondrial respiratory chain complex IV assembly"/>
    <property type="evidence" value="ECO:0007669"/>
    <property type="project" value="InterPro"/>
</dbReference>
<feature type="region of interest" description="Disordered" evidence="9">
    <location>
        <begin position="119"/>
        <end position="158"/>
    </location>
</feature>
<evidence type="ECO:0000313" key="10">
    <source>
        <dbReference type="EMBL" id="KAF2096392.1"/>
    </source>
</evidence>
<keyword evidence="11" id="KW-1185">Reference proteome</keyword>
<keyword evidence="6" id="KW-1133">Transmembrane helix</keyword>
<evidence type="ECO:0000256" key="4">
    <source>
        <dbReference type="ARBA" id="ARBA00022692"/>
    </source>
</evidence>
<feature type="compositionally biased region" description="Basic and acidic residues" evidence="9">
    <location>
        <begin position="119"/>
        <end position="149"/>
    </location>
</feature>
<keyword evidence="5" id="KW-0999">Mitochondrion inner membrane</keyword>
<dbReference type="PANTHER" id="PTHR31586">
    <property type="entry name" value="CYTOCHROME C OXIDASE PROTEIN 20"/>
    <property type="match status" value="1"/>
</dbReference>
<dbReference type="EMBL" id="ML978129">
    <property type="protein sequence ID" value="KAF2096392.1"/>
    <property type="molecule type" value="Genomic_DNA"/>
</dbReference>
<name>A0A9P4ID72_9PEZI</name>
<protein>
    <recommendedName>
        <fullName evidence="3">Cytochrome c oxidase assembly protein COX20, mitochondrial</fullName>
    </recommendedName>
</protein>
<keyword evidence="8" id="KW-0472">Membrane</keyword>
<evidence type="ECO:0000256" key="6">
    <source>
        <dbReference type="ARBA" id="ARBA00022989"/>
    </source>
</evidence>
<evidence type="ECO:0000256" key="3">
    <source>
        <dbReference type="ARBA" id="ARBA00017689"/>
    </source>
</evidence>
<evidence type="ECO:0000256" key="9">
    <source>
        <dbReference type="SAM" id="MobiDB-lite"/>
    </source>
</evidence>
<dbReference type="AlphaFoldDB" id="A0A9P4ID72"/>
<gene>
    <name evidence="10" type="ORF">NA57DRAFT_25674</name>
</gene>
<comment type="subcellular location">
    <subcellularLocation>
        <location evidence="1">Mitochondrion inner membrane</location>
    </subcellularLocation>
</comment>
<dbReference type="PIRSF" id="PIRSF007871">
    <property type="entry name" value="Cox20"/>
    <property type="match status" value="1"/>
</dbReference>
<comment type="caution">
    <text evidence="10">The sequence shown here is derived from an EMBL/GenBank/DDBJ whole genome shotgun (WGS) entry which is preliminary data.</text>
</comment>
<evidence type="ECO:0000256" key="1">
    <source>
        <dbReference type="ARBA" id="ARBA00004273"/>
    </source>
</evidence>
<evidence type="ECO:0000256" key="8">
    <source>
        <dbReference type="ARBA" id="ARBA00023136"/>
    </source>
</evidence>
<keyword evidence="4" id="KW-0812">Transmembrane</keyword>
<dbReference type="Pfam" id="PF12597">
    <property type="entry name" value="Cox20"/>
    <property type="match status" value="1"/>
</dbReference>
<keyword evidence="7" id="KW-0496">Mitochondrion</keyword>
<dbReference type="Proteomes" id="UP000799772">
    <property type="component" value="Unassembled WGS sequence"/>
</dbReference>
<dbReference type="PANTHER" id="PTHR31586:SF1">
    <property type="entry name" value="CYTOCHROME C OXIDASE ASSEMBLY PROTEIN COX20, MITOCHONDRIAL"/>
    <property type="match status" value="1"/>
</dbReference>
<sequence>PPENVNLIPGGTANTAGGEKFEDYSWWSVLKSIRPQEYEHFIRLPCVRDALLFGIPAGASTGSLLGDLGPILRSCQYALGASGATTFLKYEHCQWQRQREKQGVKRAVEIMSTKQLEKEKVKEEAKQRRRKEREEREKAEEEARLEQERRRKQWWRFW</sequence>
<dbReference type="InterPro" id="IPR022533">
    <property type="entry name" value="Cox20"/>
</dbReference>
<evidence type="ECO:0000256" key="2">
    <source>
        <dbReference type="ARBA" id="ARBA00009575"/>
    </source>
</evidence>
<proteinExistence type="inferred from homology"/>
<evidence type="ECO:0000256" key="7">
    <source>
        <dbReference type="ARBA" id="ARBA00023128"/>
    </source>
</evidence>
<accession>A0A9P4ID72</accession>